<evidence type="ECO:0000256" key="1">
    <source>
        <dbReference type="ARBA" id="ARBA00022737"/>
    </source>
</evidence>
<keyword evidence="2 3" id="KW-0802">TPR repeat</keyword>
<dbReference type="AlphaFoldDB" id="A0A507E5V7"/>
<dbReference type="SMART" id="SM00028">
    <property type="entry name" value="TPR"/>
    <property type="match status" value="3"/>
</dbReference>
<dbReference type="InterPro" id="IPR019734">
    <property type="entry name" value="TPR_rpt"/>
</dbReference>
<name>A0A507E5V7_9FUNG</name>
<evidence type="ECO:0000256" key="2">
    <source>
        <dbReference type="ARBA" id="ARBA00022803"/>
    </source>
</evidence>
<dbReference type="STRING" id="109895.A0A507E5V7"/>
<keyword evidence="5" id="KW-1185">Reference proteome</keyword>
<evidence type="ECO:0000313" key="4">
    <source>
        <dbReference type="EMBL" id="TPX58488.1"/>
    </source>
</evidence>
<sequence>MTGDDINKFEAFEWDLILGKHVPGKYGDSVAATLLELVIAGKYSEVLKTTEAASFFGTDLNAESDEDVKRLLETSDAKLYVEARVRSDLSKQASTIEQQLQILCIGVACLYVFLQSGWTGPLLELAEVDCLPEAVRTHKDALRAASMQTLMEDGEEVYSLTTRPVFLSFARAIFVDTGDLLIDLKSVHWWRARCLLVQQKILDNPADTLRLAIYEAMETQSSKLPELAFSRELHARFNVEKGLAFHWYQENQKTEPCFRAAQEASNLQWSLTGALGRRTKFQDFDVSQLVIMAESSVDESSDAPADATPTPKTLALNDDTLLETTKFTGNEDGSNSKVSEQKNLRVIDQCILLAYCLNVKNTNPQDGLTTEEMMPYVRRVLENANNWMVHTMALLLRTRLEGHKSRTVERAALQLQALVDQFPLEESSVAERMLHVFSIELPPKWEMERELGERFVSLGATRSALEIFERLEMWEDAISCYQMMEQPKKAEAVILDRLKVTPRSPKLHCLLGDIRADPACYELAWTISDGRYARAMRSLGAHHFKRGEWVKAIECYHRALAINSLFENSWFVMGCAAMRAEDWDQAVRAFSRVTSLDHENGEAWTNLASVYVRQKKKREAWRALREAIKQHYDNPKIWENYMFTSVDLGEFQEAMHAMGRVLEKRWDKAGEKGAVVDVEVLEILVDAIVADIKDANGQPASKHAGKLNQLLNSITSKVATNPGVFACASKFAASKGLYRKALDYRLKAYRCMLHHPHMADDEKVFKATVERALELVQAYVEYGPKTERPRMVETGEADEAVAEGEPVCKDWAYQARMTLKTLIGRTKVAFEDTPLHDSLKDKLEEVTEMSRT</sequence>
<dbReference type="EMBL" id="QEAQ01000035">
    <property type="protein sequence ID" value="TPX58488.1"/>
    <property type="molecule type" value="Genomic_DNA"/>
</dbReference>
<dbReference type="PANTHER" id="PTHR16193">
    <property type="entry name" value="TETRATRICOPEPTIDE REPEAT PROTEIN 27"/>
    <property type="match status" value="1"/>
</dbReference>
<evidence type="ECO:0000313" key="5">
    <source>
        <dbReference type="Proteomes" id="UP000318582"/>
    </source>
</evidence>
<dbReference type="Proteomes" id="UP000318582">
    <property type="component" value="Unassembled WGS sequence"/>
</dbReference>
<reference evidence="4 5" key="1">
    <citation type="journal article" date="2019" name="Sci. Rep.">
        <title>Comparative genomics of chytrid fungi reveal insights into the obligate biotrophic and pathogenic lifestyle of Synchytrium endobioticum.</title>
        <authorList>
            <person name="van de Vossenberg B.T.L.H."/>
            <person name="Warris S."/>
            <person name="Nguyen H.D.T."/>
            <person name="van Gent-Pelzer M.P.E."/>
            <person name="Joly D.L."/>
            <person name="van de Geest H.C."/>
            <person name="Bonants P.J.M."/>
            <person name="Smith D.S."/>
            <person name="Levesque C.A."/>
            <person name="van der Lee T.A.J."/>
        </authorList>
    </citation>
    <scope>NUCLEOTIDE SEQUENCE [LARGE SCALE GENOMIC DNA]</scope>
    <source>
        <strain evidence="4 5">CBS 809.83</strain>
    </source>
</reference>
<feature type="repeat" description="TPR" evidence="3">
    <location>
        <begin position="533"/>
        <end position="566"/>
    </location>
</feature>
<proteinExistence type="predicted"/>
<feature type="repeat" description="TPR" evidence="3">
    <location>
        <begin position="601"/>
        <end position="634"/>
    </location>
</feature>
<protein>
    <submittedName>
        <fullName evidence="4">Uncharacterized protein</fullName>
    </submittedName>
</protein>
<dbReference type="Gene3D" id="1.25.40.10">
    <property type="entry name" value="Tetratricopeptide repeat domain"/>
    <property type="match status" value="1"/>
</dbReference>
<dbReference type="InterPro" id="IPR011990">
    <property type="entry name" value="TPR-like_helical_dom_sf"/>
</dbReference>
<organism evidence="4 5">
    <name type="scientific">Powellomyces hirtus</name>
    <dbReference type="NCBI Taxonomy" id="109895"/>
    <lineage>
        <taxon>Eukaryota</taxon>
        <taxon>Fungi</taxon>
        <taxon>Fungi incertae sedis</taxon>
        <taxon>Chytridiomycota</taxon>
        <taxon>Chytridiomycota incertae sedis</taxon>
        <taxon>Chytridiomycetes</taxon>
        <taxon>Spizellomycetales</taxon>
        <taxon>Powellomycetaceae</taxon>
        <taxon>Powellomyces</taxon>
    </lineage>
</organism>
<gene>
    <name evidence="4" type="ORF">PhCBS80983_g03095</name>
</gene>
<dbReference type="InterPro" id="IPR044244">
    <property type="entry name" value="TTC27/Emw1"/>
</dbReference>
<accession>A0A507E5V7</accession>
<comment type="caution">
    <text evidence="4">The sequence shown here is derived from an EMBL/GenBank/DDBJ whole genome shotgun (WGS) entry which is preliminary data.</text>
</comment>
<dbReference type="PANTHER" id="PTHR16193:SF0">
    <property type="entry name" value="TETRATRICOPEPTIDE REPEAT PROTEIN 27"/>
    <property type="match status" value="1"/>
</dbReference>
<dbReference type="PROSITE" id="PS50005">
    <property type="entry name" value="TPR"/>
    <property type="match status" value="3"/>
</dbReference>
<evidence type="ECO:0000256" key="3">
    <source>
        <dbReference type="PROSITE-ProRule" id="PRU00339"/>
    </source>
</evidence>
<feature type="repeat" description="TPR" evidence="3">
    <location>
        <begin position="567"/>
        <end position="600"/>
    </location>
</feature>
<dbReference type="Pfam" id="PF13432">
    <property type="entry name" value="TPR_16"/>
    <property type="match status" value="1"/>
</dbReference>
<keyword evidence="1" id="KW-0677">Repeat</keyword>
<dbReference type="SUPFAM" id="SSF48452">
    <property type="entry name" value="TPR-like"/>
    <property type="match status" value="2"/>
</dbReference>